<evidence type="ECO:0000313" key="4">
    <source>
        <dbReference type="EMBL" id="BDW84164.1"/>
    </source>
</evidence>
<dbReference type="KEGG" id="rmai:MACH21_03410"/>
<evidence type="ECO:0000259" key="3">
    <source>
        <dbReference type="PROSITE" id="PS51755"/>
    </source>
</evidence>
<dbReference type="RefSeq" id="WP_338273796.1">
    <property type="nucleotide sequence ID" value="NZ_AP027266.1"/>
</dbReference>
<accession>A0AA48KHH6</accession>
<dbReference type="EMBL" id="AP027266">
    <property type="protein sequence ID" value="BDW84164.1"/>
    <property type="molecule type" value="Genomic_DNA"/>
</dbReference>
<dbReference type="GO" id="GO:0006355">
    <property type="term" value="P:regulation of DNA-templated transcription"/>
    <property type="evidence" value="ECO:0007669"/>
    <property type="project" value="InterPro"/>
</dbReference>
<dbReference type="GO" id="GO:0003677">
    <property type="term" value="F:DNA binding"/>
    <property type="evidence" value="ECO:0007669"/>
    <property type="project" value="UniProtKB-UniRule"/>
</dbReference>
<keyword evidence="1 2" id="KW-0238">DNA-binding</keyword>
<name>A0AA48KHH6_9RHOB</name>
<keyword evidence="5" id="KW-1185">Reference proteome</keyword>
<dbReference type="InterPro" id="IPR036388">
    <property type="entry name" value="WH-like_DNA-bd_sf"/>
</dbReference>
<reference evidence="4 5" key="1">
    <citation type="submission" date="2023-01" db="EMBL/GenBank/DDBJ databases">
        <title>Complete genome sequence of Roseicyclus marinus strain Dej080120_10.</title>
        <authorList>
            <person name="Ueki S."/>
            <person name="Maruyama F."/>
        </authorList>
    </citation>
    <scope>NUCLEOTIDE SEQUENCE [LARGE SCALE GENOMIC DNA]</scope>
    <source>
        <strain evidence="4 5">Dej080120_10</strain>
    </source>
</reference>
<gene>
    <name evidence="4" type="primary">phoB</name>
    <name evidence="4" type="ORF">MACH21_03410</name>
</gene>
<evidence type="ECO:0000256" key="2">
    <source>
        <dbReference type="PROSITE-ProRule" id="PRU01091"/>
    </source>
</evidence>
<evidence type="ECO:0000256" key="1">
    <source>
        <dbReference type="ARBA" id="ARBA00023125"/>
    </source>
</evidence>
<dbReference type="Pfam" id="PF00486">
    <property type="entry name" value="Trans_reg_C"/>
    <property type="match status" value="1"/>
</dbReference>
<dbReference type="PROSITE" id="PS51755">
    <property type="entry name" value="OMPR_PHOB"/>
    <property type="match status" value="1"/>
</dbReference>
<sequence length="243" mass="25617">MTGAAVLPETGDILHLAEPLKGVADLGDPGVALFLSGAGDRLAHLVRSDGQAALVEAVAETRPDYVLIGGLPDPALFERLCAVMRSATLGVIVLGRDGLPDGVQDMTPTRIELAPLDPACGLNGFTLHLRALMRRCRPVALAGRRWVGGIVLDEAGLTLSDGTGQATLSLEDMRLIGPLFDAPGKVWSREALLGMAYGAQTMNGLRTVDVKLNRARRRLRAALGQDPVRSVRGEGYILDPATG</sequence>
<dbReference type="SMART" id="SM00862">
    <property type="entry name" value="Trans_reg_C"/>
    <property type="match status" value="1"/>
</dbReference>
<dbReference type="AlphaFoldDB" id="A0AA48KHH6"/>
<dbReference type="InterPro" id="IPR001867">
    <property type="entry name" value="OmpR/PhoB-type_DNA-bd"/>
</dbReference>
<protein>
    <submittedName>
        <fullName evidence="4">DNA-binding response regulator</fullName>
    </submittedName>
</protein>
<dbReference type="Gene3D" id="1.10.10.10">
    <property type="entry name" value="Winged helix-like DNA-binding domain superfamily/Winged helix DNA-binding domain"/>
    <property type="match status" value="1"/>
</dbReference>
<dbReference type="Proteomes" id="UP001337723">
    <property type="component" value="Chromosome"/>
</dbReference>
<dbReference type="SUPFAM" id="SSF46894">
    <property type="entry name" value="C-terminal effector domain of the bipartite response regulators"/>
    <property type="match status" value="1"/>
</dbReference>
<dbReference type="GO" id="GO:0000160">
    <property type="term" value="P:phosphorelay signal transduction system"/>
    <property type="evidence" value="ECO:0007669"/>
    <property type="project" value="InterPro"/>
</dbReference>
<feature type="domain" description="OmpR/PhoB-type" evidence="3">
    <location>
        <begin position="142"/>
        <end position="240"/>
    </location>
</feature>
<organism evidence="4 5">
    <name type="scientific">Roseicyclus marinus</name>
    <dbReference type="NCBI Taxonomy" id="2161673"/>
    <lineage>
        <taxon>Bacteria</taxon>
        <taxon>Pseudomonadati</taxon>
        <taxon>Pseudomonadota</taxon>
        <taxon>Alphaproteobacteria</taxon>
        <taxon>Rhodobacterales</taxon>
        <taxon>Roseobacteraceae</taxon>
        <taxon>Roseicyclus</taxon>
    </lineage>
</organism>
<feature type="DNA-binding region" description="OmpR/PhoB-type" evidence="2">
    <location>
        <begin position="142"/>
        <end position="240"/>
    </location>
</feature>
<dbReference type="InterPro" id="IPR016032">
    <property type="entry name" value="Sig_transdc_resp-reg_C-effctor"/>
</dbReference>
<evidence type="ECO:0000313" key="5">
    <source>
        <dbReference type="Proteomes" id="UP001337723"/>
    </source>
</evidence>
<proteinExistence type="predicted"/>